<dbReference type="GO" id="GO:0008965">
    <property type="term" value="F:phosphoenolpyruvate-protein phosphotransferase activity"/>
    <property type="evidence" value="ECO:0007669"/>
    <property type="project" value="UniProtKB-EC"/>
</dbReference>
<evidence type="ECO:0000259" key="23">
    <source>
        <dbReference type="Pfam" id="PF05524"/>
    </source>
</evidence>
<dbReference type="SUPFAM" id="SSF52009">
    <property type="entry name" value="Phosphohistidine domain"/>
    <property type="match status" value="1"/>
</dbReference>
<dbReference type="Pfam" id="PF05524">
    <property type="entry name" value="PEP-utilisers_N"/>
    <property type="match status" value="1"/>
</dbReference>
<evidence type="ECO:0000259" key="21">
    <source>
        <dbReference type="Pfam" id="PF00391"/>
    </source>
</evidence>
<keyword evidence="24" id="KW-0670">Pyruvate</keyword>
<feature type="active site" description="Proton donor" evidence="18">
    <location>
        <position position="490"/>
    </location>
</feature>
<dbReference type="GO" id="GO:0009401">
    <property type="term" value="P:phosphoenolpyruvate-dependent sugar phosphotransferase system"/>
    <property type="evidence" value="ECO:0007669"/>
    <property type="project" value="UniProtKB-KW"/>
</dbReference>
<comment type="subcellular location">
    <subcellularLocation>
        <location evidence="4 17">Cytoplasm</location>
    </subcellularLocation>
</comment>
<evidence type="ECO:0000259" key="22">
    <source>
        <dbReference type="Pfam" id="PF02896"/>
    </source>
</evidence>
<dbReference type="InterPro" id="IPR024692">
    <property type="entry name" value="PTS_EI"/>
</dbReference>
<comment type="function">
    <text evidence="3 17">General (non sugar-specific) component of the phosphoenolpyruvate-dependent sugar phosphotransferase system (sugar PTS). This major carbohydrate active-transport system catalyzes the phosphorylation of incoming sugar substrates concomitantly with their translocation across the cell membrane. Enzyme I transfers the phosphoryl group from phosphoenolpyruvate (PEP) to the phosphoryl carrier protein (HPr).</text>
</comment>
<dbReference type="PANTHER" id="PTHR46244">
    <property type="entry name" value="PHOSPHOENOLPYRUVATE-PROTEIN PHOSPHOTRANSFERASE"/>
    <property type="match status" value="1"/>
</dbReference>
<dbReference type="Gene3D" id="3.20.20.60">
    <property type="entry name" value="Phosphoenolpyruvate-binding domains"/>
    <property type="match status" value="1"/>
</dbReference>
<dbReference type="InterPro" id="IPR036618">
    <property type="entry name" value="PtsI_HPr-bd_sf"/>
</dbReference>
<dbReference type="Gene3D" id="1.10.274.10">
    <property type="entry name" value="PtsI, HPr-binding domain"/>
    <property type="match status" value="1"/>
</dbReference>
<feature type="domain" description="Phosphotransferase system enzyme I N-terminal" evidence="23">
    <location>
        <begin position="15"/>
        <end position="129"/>
    </location>
</feature>
<evidence type="ECO:0000256" key="4">
    <source>
        <dbReference type="ARBA" id="ARBA00004496"/>
    </source>
</evidence>
<dbReference type="InterPro" id="IPR008731">
    <property type="entry name" value="PTS_EIN"/>
</dbReference>
<comment type="cofactor">
    <cofactor evidence="2 17 20">
        <name>Mg(2+)</name>
        <dbReference type="ChEBI" id="CHEBI:18420"/>
    </cofactor>
</comment>
<dbReference type="InterPro" id="IPR036637">
    <property type="entry name" value="Phosphohistidine_dom_sf"/>
</dbReference>
<evidence type="ECO:0000313" key="24">
    <source>
        <dbReference type="EMBL" id="TYQ01046.1"/>
    </source>
</evidence>
<gene>
    <name evidence="24" type="ORF">FNL38_10959</name>
</gene>
<dbReference type="PRINTS" id="PR01736">
    <property type="entry name" value="PHPHTRNFRASE"/>
</dbReference>
<comment type="catalytic activity">
    <reaction evidence="1 17">
        <text>L-histidyl-[protein] + phosphoenolpyruvate = N(pros)-phospho-L-histidyl-[protein] + pyruvate</text>
        <dbReference type="Rhea" id="RHEA:23880"/>
        <dbReference type="Rhea" id="RHEA-COMP:9745"/>
        <dbReference type="Rhea" id="RHEA-COMP:9746"/>
        <dbReference type="ChEBI" id="CHEBI:15361"/>
        <dbReference type="ChEBI" id="CHEBI:29979"/>
        <dbReference type="ChEBI" id="CHEBI:58702"/>
        <dbReference type="ChEBI" id="CHEBI:64837"/>
        <dbReference type="EC" id="2.7.3.9"/>
    </reaction>
</comment>
<sequence>MTTATITERNQISALGVSAGVVCAPWLSFAVPERTSAQDPITGEPESELARIRSALDTVSAELLRRAESVDGVSADILTTSAAMARDRAIVGAAQKNLESGLPTAHSVTVAFDGFCAKLDAVGGYMAERATDLRDLAQRVVAVLRGEPMPGIPNPGYPYILVARDLAPADTATLGDTDVVGLLTAEGGPTSHTAILAKSLGIPAVVNCADTDRLVPGAVLILDGSSGTVTIDPSPEQCSEVAREASARAARAATASGPGRTRDGFAVRLAANIGTVADAERAGAADCEGVGLFRTEFSYLGRHDAPSVAEQTATYRAVFEHFAGRAVVVRTLDSGSDKPLPFLDLGVEENPALGIRGLRVANLYPDTLVTQLDALVAAADATGADLRVMAPMVATADEAAGFAELARSRGVGKVGAMIEVPAAALRAGDLLEHLDFLSIGTNDLSQYTCAVDRMTGSLAHLLDPWQPAVLDLIAMVGQAGAVAGKPVGVCGESASDPLLAPVLVGLGVSSLSMSVAAIGAVRAELSALDLEVCLQMASAARNARTPVDGRAAVASIRNSS</sequence>
<feature type="binding site" evidence="19">
    <location>
        <position position="453"/>
    </location>
    <ligand>
        <name>phosphoenolpyruvate</name>
        <dbReference type="ChEBI" id="CHEBI:58702"/>
    </ligand>
</feature>
<evidence type="ECO:0000256" key="3">
    <source>
        <dbReference type="ARBA" id="ARBA00002728"/>
    </source>
</evidence>
<evidence type="ECO:0000256" key="10">
    <source>
        <dbReference type="ARBA" id="ARBA00022597"/>
    </source>
</evidence>
<feature type="binding site" evidence="19">
    <location>
        <begin position="442"/>
        <end position="443"/>
    </location>
    <ligand>
        <name>phosphoenolpyruvate</name>
        <dbReference type="ChEBI" id="CHEBI:58702"/>
    </ligand>
</feature>
<dbReference type="EMBL" id="VNIQ01000009">
    <property type="protein sequence ID" value="TYQ01046.1"/>
    <property type="molecule type" value="Genomic_DNA"/>
</dbReference>
<dbReference type="Gene3D" id="3.50.30.10">
    <property type="entry name" value="Phosphohistidine domain"/>
    <property type="match status" value="1"/>
</dbReference>
<evidence type="ECO:0000256" key="11">
    <source>
        <dbReference type="ARBA" id="ARBA00022679"/>
    </source>
</evidence>
<dbReference type="Pfam" id="PF00391">
    <property type="entry name" value="PEP-utilizers"/>
    <property type="match status" value="1"/>
</dbReference>
<evidence type="ECO:0000256" key="12">
    <source>
        <dbReference type="ARBA" id="ARBA00022683"/>
    </source>
</evidence>
<evidence type="ECO:0000256" key="17">
    <source>
        <dbReference type="PIRNR" id="PIRNR000732"/>
    </source>
</evidence>
<evidence type="ECO:0000256" key="5">
    <source>
        <dbReference type="ARBA" id="ARBA00007837"/>
    </source>
</evidence>
<dbReference type="EC" id="2.7.3.9" evidence="6 17"/>
<dbReference type="InterPro" id="IPR006318">
    <property type="entry name" value="PTS_EI-like"/>
</dbReference>
<accession>A0A652YJG0</accession>
<dbReference type="InterPro" id="IPR040442">
    <property type="entry name" value="Pyrv_kinase-like_dom_sf"/>
</dbReference>
<evidence type="ECO:0000256" key="13">
    <source>
        <dbReference type="ARBA" id="ARBA00022723"/>
    </source>
</evidence>
<reference evidence="24" key="1">
    <citation type="submission" date="2019-07" db="EMBL/GenBank/DDBJ databases">
        <title>Genomic Encyclopedia of Type Strains, Phase IV (KMG-IV): sequencing the most valuable type-strain genomes for metagenomic binning, comparative biology and taxonomic classification.</title>
        <authorList>
            <person name="Goeker M."/>
        </authorList>
    </citation>
    <scope>NUCLEOTIDE SEQUENCE</scope>
    <source>
        <strain evidence="24">DSM 44596</strain>
    </source>
</reference>
<evidence type="ECO:0000256" key="20">
    <source>
        <dbReference type="PIRSR" id="PIRSR000732-3"/>
    </source>
</evidence>
<evidence type="ECO:0000256" key="19">
    <source>
        <dbReference type="PIRSR" id="PIRSR000732-2"/>
    </source>
</evidence>
<proteinExistence type="inferred from homology"/>
<keyword evidence="9 17" id="KW-0963">Cytoplasm</keyword>
<feature type="binding site" evidence="20">
    <location>
        <position position="443"/>
    </location>
    <ligand>
        <name>Mg(2+)</name>
        <dbReference type="ChEBI" id="CHEBI:18420"/>
    </ligand>
</feature>
<dbReference type="InterPro" id="IPR050499">
    <property type="entry name" value="PEP-utilizing_PTS_enzyme"/>
</dbReference>
<feature type="binding site" evidence="19">
    <location>
        <position position="330"/>
    </location>
    <ligand>
        <name>phosphoenolpyruvate</name>
        <dbReference type="ChEBI" id="CHEBI:58702"/>
    </ligand>
</feature>
<evidence type="ECO:0000256" key="6">
    <source>
        <dbReference type="ARBA" id="ARBA00012232"/>
    </source>
</evidence>
<name>A0A652YJG0_NOCGL</name>
<feature type="active site" description="Tele-phosphohistidine intermediate" evidence="18">
    <location>
        <position position="192"/>
    </location>
</feature>
<evidence type="ECO:0000256" key="14">
    <source>
        <dbReference type="ARBA" id="ARBA00022777"/>
    </source>
</evidence>
<dbReference type="AlphaFoldDB" id="A0A652YJG0"/>
<evidence type="ECO:0000256" key="16">
    <source>
        <dbReference type="ARBA" id="ARBA00033235"/>
    </source>
</evidence>
<feature type="binding site" evidence="20">
    <location>
        <position position="419"/>
    </location>
    <ligand>
        <name>Mg(2+)</name>
        <dbReference type="ChEBI" id="CHEBI:18420"/>
    </ligand>
</feature>
<comment type="caution">
    <text evidence="24">The sequence shown here is derived from an EMBL/GenBank/DDBJ whole genome shotgun (WGS) entry which is preliminary data.</text>
</comment>
<feature type="domain" description="PEP-utilising enzyme mobile" evidence="21">
    <location>
        <begin position="159"/>
        <end position="227"/>
    </location>
</feature>
<protein>
    <recommendedName>
        <fullName evidence="7 17">Phosphoenolpyruvate-protein phosphotransferase</fullName>
        <ecNumber evidence="6 17">2.7.3.9</ecNumber>
    </recommendedName>
    <alternativeName>
        <fullName evidence="16 17">Phosphotransferase system, enzyme I</fullName>
    </alternativeName>
</protein>
<dbReference type="InterPro" id="IPR008279">
    <property type="entry name" value="PEP-util_enz_mobile_dom"/>
</dbReference>
<keyword evidence="15 17" id="KW-0460">Magnesium</keyword>
<dbReference type="InterPro" id="IPR000121">
    <property type="entry name" value="PEP_util_C"/>
</dbReference>
<keyword evidence="13 17" id="KW-0479">Metal-binding</keyword>
<evidence type="ECO:0000256" key="1">
    <source>
        <dbReference type="ARBA" id="ARBA00000683"/>
    </source>
</evidence>
<keyword evidence="14 17" id="KW-0418">Kinase</keyword>
<keyword evidence="12 17" id="KW-0598">Phosphotransferase system</keyword>
<keyword evidence="10 17" id="KW-0762">Sugar transport</keyword>
<feature type="binding site" evidence="19">
    <location>
        <position position="294"/>
    </location>
    <ligand>
        <name>phosphoenolpyruvate</name>
        <dbReference type="ChEBI" id="CHEBI:58702"/>
    </ligand>
</feature>
<dbReference type="PIRSF" id="PIRSF000732">
    <property type="entry name" value="PTS_enzyme_I"/>
    <property type="match status" value="1"/>
</dbReference>
<dbReference type="GO" id="GO:0005737">
    <property type="term" value="C:cytoplasm"/>
    <property type="evidence" value="ECO:0007669"/>
    <property type="project" value="UniProtKB-SubCell"/>
</dbReference>
<dbReference type="InterPro" id="IPR015813">
    <property type="entry name" value="Pyrv/PenolPyrv_kinase-like_dom"/>
</dbReference>
<dbReference type="Pfam" id="PF02896">
    <property type="entry name" value="PEP-utilizers_C"/>
    <property type="match status" value="1"/>
</dbReference>
<organism evidence="24">
    <name type="scientific">Nocardia globerula</name>
    <dbReference type="NCBI Taxonomy" id="1818"/>
    <lineage>
        <taxon>Bacteria</taxon>
        <taxon>Bacillati</taxon>
        <taxon>Actinomycetota</taxon>
        <taxon>Actinomycetes</taxon>
        <taxon>Mycobacteriales</taxon>
        <taxon>Nocardiaceae</taxon>
        <taxon>Nocardia</taxon>
    </lineage>
</organism>
<dbReference type="SUPFAM" id="SSF51621">
    <property type="entry name" value="Phosphoenolpyruvate/pyruvate domain"/>
    <property type="match status" value="1"/>
</dbReference>
<evidence type="ECO:0000256" key="8">
    <source>
        <dbReference type="ARBA" id="ARBA00022448"/>
    </source>
</evidence>
<keyword evidence="8 17" id="KW-0813">Transport</keyword>
<evidence type="ECO:0000256" key="15">
    <source>
        <dbReference type="ARBA" id="ARBA00022842"/>
    </source>
</evidence>
<evidence type="ECO:0000256" key="7">
    <source>
        <dbReference type="ARBA" id="ARBA00016544"/>
    </source>
</evidence>
<dbReference type="NCBIfam" id="TIGR01417">
    <property type="entry name" value="PTS_I_fam"/>
    <property type="match status" value="1"/>
</dbReference>
<evidence type="ECO:0000256" key="2">
    <source>
        <dbReference type="ARBA" id="ARBA00001946"/>
    </source>
</evidence>
<dbReference type="PANTHER" id="PTHR46244:SF3">
    <property type="entry name" value="PHOSPHOENOLPYRUVATE-PROTEIN PHOSPHOTRANSFERASE"/>
    <property type="match status" value="1"/>
</dbReference>
<evidence type="ECO:0000256" key="9">
    <source>
        <dbReference type="ARBA" id="ARBA00022490"/>
    </source>
</evidence>
<keyword evidence="11 17" id="KW-0808">Transferase</keyword>
<dbReference type="GO" id="GO:0046872">
    <property type="term" value="F:metal ion binding"/>
    <property type="evidence" value="ECO:0007669"/>
    <property type="project" value="UniProtKB-KW"/>
</dbReference>
<comment type="similarity">
    <text evidence="5 17">Belongs to the PEP-utilizing enzyme family.</text>
</comment>
<feature type="domain" description="PEP-utilising enzyme C-terminal" evidence="22">
    <location>
        <begin position="256"/>
        <end position="528"/>
    </location>
</feature>
<dbReference type="GO" id="GO:0016301">
    <property type="term" value="F:kinase activity"/>
    <property type="evidence" value="ECO:0007669"/>
    <property type="project" value="UniProtKB-KW"/>
</dbReference>
<evidence type="ECO:0000256" key="18">
    <source>
        <dbReference type="PIRSR" id="PIRSR000732-1"/>
    </source>
</evidence>
<dbReference type="SUPFAM" id="SSF47831">
    <property type="entry name" value="Enzyme I of the PEP:sugar phosphotransferase system HPr-binding (sub)domain"/>
    <property type="match status" value="1"/>
</dbReference>